<dbReference type="InterPro" id="IPR011701">
    <property type="entry name" value="MFS"/>
</dbReference>
<feature type="transmembrane region" description="Helical" evidence="6">
    <location>
        <begin position="303"/>
        <end position="326"/>
    </location>
</feature>
<feature type="transmembrane region" description="Helical" evidence="6">
    <location>
        <begin position="346"/>
        <end position="367"/>
    </location>
</feature>
<keyword evidence="9" id="KW-1185">Reference proteome</keyword>
<proteinExistence type="predicted"/>
<feature type="transmembrane region" description="Helical" evidence="6">
    <location>
        <begin position="417"/>
        <end position="442"/>
    </location>
</feature>
<organism evidence="8 9">
    <name type="scientific">Aspergillus carbonarius (strain ITEM 5010)</name>
    <dbReference type="NCBI Taxonomy" id="602072"/>
    <lineage>
        <taxon>Eukaryota</taxon>
        <taxon>Fungi</taxon>
        <taxon>Dikarya</taxon>
        <taxon>Ascomycota</taxon>
        <taxon>Pezizomycotina</taxon>
        <taxon>Eurotiomycetes</taxon>
        <taxon>Eurotiomycetidae</taxon>
        <taxon>Eurotiales</taxon>
        <taxon>Aspergillaceae</taxon>
        <taxon>Aspergillus</taxon>
        <taxon>Aspergillus subgen. Circumdati</taxon>
    </lineage>
</organism>
<keyword evidence="2 6" id="KW-0812">Transmembrane</keyword>
<dbReference type="GO" id="GO:0005886">
    <property type="term" value="C:plasma membrane"/>
    <property type="evidence" value="ECO:0007669"/>
    <property type="project" value="TreeGrafter"/>
</dbReference>
<evidence type="ECO:0000256" key="4">
    <source>
        <dbReference type="ARBA" id="ARBA00023136"/>
    </source>
</evidence>
<evidence type="ECO:0000256" key="1">
    <source>
        <dbReference type="ARBA" id="ARBA00004141"/>
    </source>
</evidence>
<feature type="compositionally biased region" description="Pro residues" evidence="5">
    <location>
        <begin position="238"/>
        <end position="247"/>
    </location>
</feature>
<feature type="region of interest" description="Disordered" evidence="5">
    <location>
        <begin position="1"/>
        <end position="28"/>
    </location>
</feature>
<dbReference type="PROSITE" id="PS50850">
    <property type="entry name" value="MFS"/>
    <property type="match status" value="1"/>
</dbReference>
<evidence type="ECO:0000256" key="3">
    <source>
        <dbReference type="ARBA" id="ARBA00022989"/>
    </source>
</evidence>
<dbReference type="Proteomes" id="UP000188318">
    <property type="component" value="Unassembled WGS sequence"/>
</dbReference>
<dbReference type="InterPro" id="IPR036259">
    <property type="entry name" value="MFS_trans_sf"/>
</dbReference>
<keyword evidence="3 6" id="KW-1133">Transmembrane helix</keyword>
<evidence type="ECO:0000256" key="6">
    <source>
        <dbReference type="SAM" id="Phobius"/>
    </source>
</evidence>
<evidence type="ECO:0000313" key="9">
    <source>
        <dbReference type="Proteomes" id="UP000188318"/>
    </source>
</evidence>
<dbReference type="EMBL" id="KV907504">
    <property type="protein sequence ID" value="OOF93564.1"/>
    <property type="molecule type" value="Genomic_DNA"/>
</dbReference>
<dbReference type="VEuPathDB" id="FungiDB:ASPCADRAFT_517126"/>
<protein>
    <recommendedName>
        <fullName evidence="7">Major facilitator superfamily (MFS) profile domain-containing protein</fullName>
    </recommendedName>
</protein>
<dbReference type="PANTHER" id="PTHR23502">
    <property type="entry name" value="MAJOR FACILITATOR SUPERFAMILY"/>
    <property type="match status" value="1"/>
</dbReference>
<feature type="transmembrane region" description="Helical" evidence="6">
    <location>
        <begin position="388"/>
        <end position="411"/>
    </location>
</feature>
<feature type="transmembrane region" description="Helical" evidence="6">
    <location>
        <begin position="454"/>
        <end position="473"/>
    </location>
</feature>
<feature type="transmembrane region" description="Helical" evidence="6">
    <location>
        <begin position="78"/>
        <end position="96"/>
    </location>
</feature>
<reference evidence="9" key="1">
    <citation type="journal article" date="2017" name="Genome Biol.">
        <title>Comparative genomics reveals high biological diversity and specific adaptations in the industrially and medically important fungal genus Aspergillus.</title>
        <authorList>
            <person name="de Vries R.P."/>
            <person name="Riley R."/>
            <person name="Wiebenga A."/>
            <person name="Aguilar-Osorio G."/>
            <person name="Amillis S."/>
            <person name="Uchima C.A."/>
            <person name="Anderluh G."/>
            <person name="Asadollahi M."/>
            <person name="Askin M."/>
            <person name="Barry K."/>
            <person name="Battaglia E."/>
            <person name="Bayram O."/>
            <person name="Benocci T."/>
            <person name="Braus-Stromeyer S.A."/>
            <person name="Caldana C."/>
            <person name="Canovas D."/>
            <person name="Cerqueira G.C."/>
            <person name="Chen F."/>
            <person name="Chen W."/>
            <person name="Choi C."/>
            <person name="Clum A."/>
            <person name="Dos Santos R.A."/>
            <person name="Damasio A.R."/>
            <person name="Diallinas G."/>
            <person name="Emri T."/>
            <person name="Fekete E."/>
            <person name="Flipphi M."/>
            <person name="Freyberg S."/>
            <person name="Gallo A."/>
            <person name="Gournas C."/>
            <person name="Habgood R."/>
            <person name="Hainaut M."/>
            <person name="Harispe M.L."/>
            <person name="Henrissat B."/>
            <person name="Hilden K.S."/>
            <person name="Hope R."/>
            <person name="Hossain A."/>
            <person name="Karabika E."/>
            <person name="Karaffa L."/>
            <person name="Karanyi Z."/>
            <person name="Krasevec N."/>
            <person name="Kuo A."/>
            <person name="Kusch H."/>
            <person name="LaButti K."/>
            <person name="Lagendijk E.L."/>
            <person name="Lapidus A."/>
            <person name="Levasseur A."/>
            <person name="Lindquist E."/>
            <person name="Lipzen A."/>
            <person name="Logrieco A.F."/>
            <person name="MacCabe A."/>
            <person name="Maekelae M.R."/>
            <person name="Malavazi I."/>
            <person name="Melin P."/>
            <person name="Meyer V."/>
            <person name="Mielnichuk N."/>
            <person name="Miskei M."/>
            <person name="Molnar A.P."/>
            <person name="Mule G."/>
            <person name="Ngan C.Y."/>
            <person name="Orejas M."/>
            <person name="Orosz E."/>
            <person name="Ouedraogo J.P."/>
            <person name="Overkamp K.M."/>
            <person name="Park H.-S."/>
            <person name="Perrone G."/>
            <person name="Piumi F."/>
            <person name="Punt P.J."/>
            <person name="Ram A.F."/>
            <person name="Ramon A."/>
            <person name="Rauscher S."/>
            <person name="Record E."/>
            <person name="Riano-Pachon D.M."/>
            <person name="Robert V."/>
            <person name="Roehrig J."/>
            <person name="Ruller R."/>
            <person name="Salamov A."/>
            <person name="Salih N.S."/>
            <person name="Samson R.A."/>
            <person name="Sandor E."/>
            <person name="Sanguinetti M."/>
            <person name="Schuetze T."/>
            <person name="Sepcic K."/>
            <person name="Shelest E."/>
            <person name="Sherlock G."/>
            <person name="Sophianopoulou V."/>
            <person name="Squina F.M."/>
            <person name="Sun H."/>
            <person name="Susca A."/>
            <person name="Todd R.B."/>
            <person name="Tsang A."/>
            <person name="Unkles S.E."/>
            <person name="van de Wiele N."/>
            <person name="van Rossen-Uffink D."/>
            <person name="Oliveira J.V."/>
            <person name="Vesth T.C."/>
            <person name="Visser J."/>
            <person name="Yu J.-H."/>
            <person name="Zhou M."/>
            <person name="Andersen M.R."/>
            <person name="Archer D.B."/>
            <person name="Baker S.E."/>
            <person name="Benoit I."/>
            <person name="Brakhage A.A."/>
            <person name="Braus G.H."/>
            <person name="Fischer R."/>
            <person name="Frisvad J.C."/>
            <person name="Goldman G.H."/>
            <person name="Houbraken J."/>
            <person name="Oakley B."/>
            <person name="Pocsi I."/>
            <person name="Scazzocchio C."/>
            <person name="Seiboth B."/>
            <person name="vanKuyk P.A."/>
            <person name="Wortman J."/>
            <person name="Dyer P.S."/>
            <person name="Grigoriev I.V."/>
        </authorList>
    </citation>
    <scope>NUCLEOTIDE SEQUENCE [LARGE SCALE GENOMIC DNA]</scope>
    <source>
        <strain evidence="9">ITEM 5010</strain>
    </source>
</reference>
<dbReference type="InterPro" id="IPR020846">
    <property type="entry name" value="MFS_dom"/>
</dbReference>
<dbReference type="SUPFAM" id="SSF103473">
    <property type="entry name" value="MFS general substrate transporter"/>
    <property type="match status" value="1"/>
</dbReference>
<dbReference type="Pfam" id="PF07690">
    <property type="entry name" value="MFS_1"/>
    <property type="match status" value="1"/>
</dbReference>
<gene>
    <name evidence="8" type="ORF">ASPCADRAFT_517126</name>
</gene>
<dbReference type="OrthoDB" id="5215911at2759"/>
<feature type="transmembrane region" description="Helical" evidence="6">
    <location>
        <begin position="197"/>
        <end position="216"/>
    </location>
</feature>
<feature type="domain" description="Major facilitator superfamily (MFS) profile" evidence="7">
    <location>
        <begin position="42"/>
        <end position="526"/>
    </location>
</feature>
<feature type="transmembrane region" description="Helical" evidence="6">
    <location>
        <begin position="485"/>
        <end position="508"/>
    </location>
</feature>
<evidence type="ECO:0000259" key="7">
    <source>
        <dbReference type="PROSITE" id="PS50850"/>
    </source>
</evidence>
<feature type="compositionally biased region" description="Low complexity" evidence="5">
    <location>
        <begin position="249"/>
        <end position="261"/>
    </location>
</feature>
<evidence type="ECO:0000256" key="5">
    <source>
        <dbReference type="SAM" id="MobiDB-lite"/>
    </source>
</evidence>
<dbReference type="PANTHER" id="PTHR23502:SF149">
    <property type="entry name" value="TRANSPORTER, PUTATIVE-RELATED"/>
    <property type="match status" value="1"/>
</dbReference>
<dbReference type="STRING" id="602072.A0A1R3RGF1"/>
<name>A0A1R3RGF1_ASPC5</name>
<sequence>MESIGWPMDPSPGLSHRPSLVPQPSADPHDPLNWSTKWKLMAIIPHLLATFVSCASALSMSPMFPYFAEEFHLDDTQLLLLTGVCILTFAYANFIAVPCSNIFGRRMTFFIFTAISIASYIWQARATSYPSLLVARVLNGIGAAINETMPVQIIADMFFLHERGRWMMTYFSTTSLGAYLGPVISGNITQRFGWRSFFWLSMALTCFNFLTVLLLYPETKYRRDPDWELRQACHLSQPLPPPPPLPSEKPITPTISPKTIIPSPPHPTHEHGTPSRTQFHLWRTPDQRWKSFLLRDILTPFRITLYPIILWTGLTAAGPGNVVLLWNLTESTVLNSPPYNFTPSQVGYSNFSFVIGVLIGLLTAGPLSDWTAMRATSRNTNHIYEAEMRLLSLIPFVLLVLLSVLIGAFAITNLWPWPVILVVGYGLSGLFSAAIASIVVAYAVDCYKPIAGEIMIVVTVVRNTCGFSMSYWVPGLAGKSELGFLVPAVVQLGVTVGPLVLGVGVYMFGKTMRRWTRGEWVHFLGE</sequence>
<dbReference type="AlphaFoldDB" id="A0A1R3RGF1"/>
<dbReference type="OMA" id="FFWLSMA"/>
<keyword evidence="4 6" id="KW-0472">Membrane</keyword>
<comment type="subcellular location">
    <subcellularLocation>
        <location evidence="1">Membrane</location>
        <topology evidence="1">Multi-pass membrane protein</topology>
    </subcellularLocation>
</comment>
<dbReference type="Gene3D" id="1.20.1250.20">
    <property type="entry name" value="MFS general substrate transporter like domains"/>
    <property type="match status" value="1"/>
</dbReference>
<evidence type="ECO:0000313" key="8">
    <source>
        <dbReference type="EMBL" id="OOF93564.1"/>
    </source>
</evidence>
<feature type="region of interest" description="Disordered" evidence="5">
    <location>
        <begin position="238"/>
        <end position="277"/>
    </location>
</feature>
<feature type="transmembrane region" description="Helical" evidence="6">
    <location>
        <begin position="103"/>
        <end position="122"/>
    </location>
</feature>
<dbReference type="GO" id="GO:0022857">
    <property type="term" value="F:transmembrane transporter activity"/>
    <property type="evidence" value="ECO:0007669"/>
    <property type="project" value="InterPro"/>
</dbReference>
<feature type="transmembrane region" description="Helical" evidence="6">
    <location>
        <begin position="40"/>
        <end position="58"/>
    </location>
</feature>
<accession>A0A1R3RGF1</accession>
<evidence type="ECO:0000256" key="2">
    <source>
        <dbReference type="ARBA" id="ARBA00022692"/>
    </source>
</evidence>